<keyword evidence="2" id="KW-1185">Reference proteome</keyword>
<dbReference type="EMBL" id="KZ293450">
    <property type="protein sequence ID" value="PBK64632.1"/>
    <property type="molecule type" value="Genomic_DNA"/>
</dbReference>
<accession>A0A2H3BC78</accession>
<evidence type="ECO:0000313" key="1">
    <source>
        <dbReference type="EMBL" id="PBK64632.1"/>
    </source>
</evidence>
<dbReference type="Proteomes" id="UP000218334">
    <property type="component" value="Unassembled WGS sequence"/>
</dbReference>
<sequence length="95" mass="10919">MSSWKGPSRQDCGHPEFICFVRNFFCQSSPNKEMQALLPRGLCLTVYTGRFNYSANICTGQHRYNIRQFVHGILYLCTTPSLEALRSSMQTNAYK</sequence>
<evidence type="ECO:0000313" key="2">
    <source>
        <dbReference type="Proteomes" id="UP000218334"/>
    </source>
</evidence>
<protein>
    <submittedName>
        <fullName evidence="1">Uncharacterized protein</fullName>
    </submittedName>
</protein>
<reference evidence="2" key="1">
    <citation type="journal article" date="2017" name="Nat. Ecol. Evol.">
        <title>Genome expansion and lineage-specific genetic innovations in the forest pathogenic fungi Armillaria.</title>
        <authorList>
            <person name="Sipos G."/>
            <person name="Prasanna A.N."/>
            <person name="Walter M.C."/>
            <person name="O'Connor E."/>
            <person name="Balint B."/>
            <person name="Krizsan K."/>
            <person name="Kiss B."/>
            <person name="Hess J."/>
            <person name="Varga T."/>
            <person name="Slot J."/>
            <person name="Riley R."/>
            <person name="Boka B."/>
            <person name="Rigling D."/>
            <person name="Barry K."/>
            <person name="Lee J."/>
            <person name="Mihaltcheva S."/>
            <person name="LaButti K."/>
            <person name="Lipzen A."/>
            <person name="Waldron R."/>
            <person name="Moloney N.M."/>
            <person name="Sperisen C."/>
            <person name="Kredics L."/>
            <person name="Vagvoelgyi C."/>
            <person name="Patrignani A."/>
            <person name="Fitzpatrick D."/>
            <person name="Nagy I."/>
            <person name="Doyle S."/>
            <person name="Anderson J.B."/>
            <person name="Grigoriev I.V."/>
            <person name="Gueldener U."/>
            <person name="Muensterkoetter M."/>
            <person name="Nagy L.G."/>
        </authorList>
    </citation>
    <scope>NUCLEOTIDE SEQUENCE [LARGE SCALE GENOMIC DNA]</scope>
    <source>
        <strain evidence="2">28-4</strain>
    </source>
</reference>
<dbReference type="AlphaFoldDB" id="A0A2H3BC78"/>
<organism evidence="1 2">
    <name type="scientific">Armillaria solidipes</name>
    <dbReference type="NCBI Taxonomy" id="1076256"/>
    <lineage>
        <taxon>Eukaryota</taxon>
        <taxon>Fungi</taxon>
        <taxon>Dikarya</taxon>
        <taxon>Basidiomycota</taxon>
        <taxon>Agaricomycotina</taxon>
        <taxon>Agaricomycetes</taxon>
        <taxon>Agaricomycetidae</taxon>
        <taxon>Agaricales</taxon>
        <taxon>Marasmiineae</taxon>
        <taxon>Physalacriaceae</taxon>
        <taxon>Armillaria</taxon>
    </lineage>
</organism>
<proteinExistence type="predicted"/>
<gene>
    <name evidence="1" type="ORF">ARMSODRAFT_456690</name>
</gene>
<name>A0A2H3BC78_9AGAR</name>